<dbReference type="SMART" id="SM00360">
    <property type="entry name" value="RRM"/>
    <property type="match status" value="2"/>
</dbReference>
<dbReference type="GeneID" id="9807363"/>
<dbReference type="Pfam" id="PF00076">
    <property type="entry name" value="RRM_1"/>
    <property type="match status" value="1"/>
</dbReference>
<dbReference type="OrthoDB" id="6019873at2759"/>
<keyword evidence="2" id="KW-0539">Nucleus</keyword>
<dbReference type="RefSeq" id="XP_003095233.1">
    <property type="nucleotide sequence ID" value="XM_003095185.1"/>
</dbReference>
<evidence type="ECO:0000256" key="1">
    <source>
        <dbReference type="ARBA" id="ARBA00004123"/>
    </source>
</evidence>
<gene>
    <name evidence="5" type="ORF">CRE_22657</name>
    <name evidence="6" type="ORF">GCK72_007311</name>
</gene>
<keyword evidence="3" id="KW-0694">RNA-binding</keyword>
<dbReference type="InParanoid" id="E3N8S5"/>
<dbReference type="SUPFAM" id="SSF54928">
    <property type="entry name" value="RNA-binding domain, RBD"/>
    <property type="match status" value="1"/>
</dbReference>
<name>E3N8S5_CAERE</name>
<dbReference type="eggNOG" id="KOG0118">
    <property type="taxonomic scope" value="Eukaryota"/>
</dbReference>
<dbReference type="GO" id="GO:0003723">
    <property type="term" value="F:RNA binding"/>
    <property type="evidence" value="ECO:0007669"/>
    <property type="project" value="UniProtKB-UniRule"/>
</dbReference>
<keyword evidence="7" id="KW-1185">Reference proteome</keyword>
<dbReference type="InterPro" id="IPR000504">
    <property type="entry name" value="RRM_dom"/>
</dbReference>
<dbReference type="InterPro" id="IPR035979">
    <property type="entry name" value="RBD_domain_sf"/>
</dbReference>
<dbReference type="EMBL" id="WUAV01000002">
    <property type="protein sequence ID" value="KAF1767352.1"/>
    <property type="molecule type" value="Genomic_DNA"/>
</dbReference>
<dbReference type="Proteomes" id="UP000483820">
    <property type="component" value="Chromosome II"/>
</dbReference>
<dbReference type="PROSITE" id="PS50102">
    <property type="entry name" value="RRM"/>
    <property type="match status" value="1"/>
</dbReference>
<dbReference type="CDD" id="cd00590">
    <property type="entry name" value="RRM_SF"/>
    <property type="match status" value="1"/>
</dbReference>
<protein>
    <recommendedName>
        <fullName evidence="4">RRM domain-containing protein</fullName>
    </recommendedName>
</protein>
<evidence type="ECO:0000259" key="4">
    <source>
        <dbReference type="PROSITE" id="PS50102"/>
    </source>
</evidence>
<reference evidence="5" key="1">
    <citation type="submission" date="2007-07" db="EMBL/GenBank/DDBJ databases">
        <title>PCAP assembly of the Caenorhabditis remanei genome.</title>
        <authorList>
            <consortium name="The Caenorhabditis remanei Sequencing Consortium"/>
            <person name="Wilson R.K."/>
        </authorList>
    </citation>
    <scope>NUCLEOTIDE SEQUENCE [LARGE SCALE GENOMIC DNA]</scope>
    <source>
        <strain evidence="5">PB4641</strain>
    </source>
</reference>
<evidence type="ECO:0000313" key="6">
    <source>
        <dbReference type="EMBL" id="KAF1767352.1"/>
    </source>
</evidence>
<evidence type="ECO:0000256" key="3">
    <source>
        <dbReference type="PROSITE-ProRule" id="PRU00176"/>
    </source>
</evidence>
<evidence type="ECO:0000313" key="5">
    <source>
        <dbReference type="EMBL" id="EFO89579.1"/>
    </source>
</evidence>
<dbReference type="EMBL" id="DS268558">
    <property type="protein sequence ID" value="EFO89579.1"/>
    <property type="molecule type" value="Genomic_DNA"/>
</dbReference>
<organism evidence="7">
    <name type="scientific">Caenorhabditis remanei</name>
    <name type="common">Caenorhabditis vulgaris</name>
    <dbReference type="NCBI Taxonomy" id="31234"/>
    <lineage>
        <taxon>Eukaryota</taxon>
        <taxon>Metazoa</taxon>
        <taxon>Ecdysozoa</taxon>
        <taxon>Nematoda</taxon>
        <taxon>Chromadorea</taxon>
        <taxon>Rhabditida</taxon>
        <taxon>Rhabditina</taxon>
        <taxon>Rhabditomorpha</taxon>
        <taxon>Rhabditoidea</taxon>
        <taxon>Rhabditidae</taxon>
        <taxon>Peloderinae</taxon>
        <taxon>Caenorhabditis</taxon>
    </lineage>
</organism>
<dbReference type="STRING" id="31234.E3N8S5"/>
<dbReference type="GO" id="GO:0000785">
    <property type="term" value="C:chromatin"/>
    <property type="evidence" value="ECO:0007669"/>
    <property type="project" value="TreeGrafter"/>
</dbReference>
<reference evidence="6 8" key="2">
    <citation type="submission" date="2019-12" db="EMBL/GenBank/DDBJ databases">
        <title>Chromosome-level assembly of the Caenorhabditis remanei genome.</title>
        <authorList>
            <person name="Teterina A.A."/>
            <person name="Willis J.H."/>
            <person name="Phillips P.C."/>
        </authorList>
    </citation>
    <scope>NUCLEOTIDE SEQUENCE [LARGE SCALE GENOMIC DNA]</scope>
    <source>
        <strain evidence="6 8">PX506</strain>
        <tissue evidence="6">Whole organism</tissue>
    </source>
</reference>
<sequence length="357" mass="40439">MQKESIEAIHVSPTFPCEGSKITINTEAFNHPEDLDSILTKLISNSEFSIVPVVAKNSAWQAEKEEVEEISDAESNKIEYEKSIDSLYADFLHKSPSVQTPEKASVYPERNILSETPKLTRPLVKLTITSPVYCDTDPISHFEMGTMTAESQPKYQKDTFEHPQNRKIFIGGLRQEHTKEMLSKHFSKYGKIVDAIVMYELKSGHSRGFGFVVFDKVSSMEAALSVKLHFVEGFKVDAKKAVPAGELPLPTKNSLRNGPGYKLQLARVKDDIHTVDDLRTYFGVYGTLDQIEILPDGTGSIIYADKEAAEICAAHNSGRHILNDYMIEVTKPTMDMNYIDLYENLYRHRRGLDHRRY</sequence>
<dbReference type="Gene3D" id="3.30.70.330">
    <property type="match status" value="1"/>
</dbReference>
<dbReference type="Proteomes" id="UP000008281">
    <property type="component" value="Unassembled WGS sequence"/>
</dbReference>
<dbReference type="KEGG" id="crq:GCK72_007311"/>
<dbReference type="PANTHER" id="PTHR48033:SF17">
    <property type="entry name" value="RRM DOMAIN-CONTAINING PROTEIN"/>
    <property type="match status" value="1"/>
</dbReference>
<evidence type="ECO:0000256" key="2">
    <source>
        <dbReference type="ARBA" id="ARBA00023242"/>
    </source>
</evidence>
<dbReference type="CTD" id="9807363"/>
<accession>E3N8S5</accession>
<dbReference type="PANTHER" id="PTHR48033">
    <property type="entry name" value="RNA-BINDING (RRM/RBD/RNP MOTIFS) FAMILY PROTEIN"/>
    <property type="match status" value="1"/>
</dbReference>
<dbReference type="GO" id="GO:0005654">
    <property type="term" value="C:nucleoplasm"/>
    <property type="evidence" value="ECO:0007669"/>
    <property type="project" value="TreeGrafter"/>
</dbReference>
<proteinExistence type="predicted"/>
<feature type="domain" description="RRM" evidence="4">
    <location>
        <begin position="166"/>
        <end position="243"/>
    </location>
</feature>
<dbReference type="InterPro" id="IPR012677">
    <property type="entry name" value="Nucleotide-bd_a/b_plait_sf"/>
</dbReference>
<dbReference type="HOGENOM" id="CLU_776691_0_0_1"/>
<evidence type="ECO:0000313" key="7">
    <source>
        <dbReference type="Proteomes" id="UP000008281"/>
    </source>
</evidence>
<evidence type="ECO:0000313" key="8">
    <source>
        <dbReference type="Proteomes" id="UP000483820"/>
    </source>
</evidence>
<comment type="subcellular location">
    <subcellularLocation>
        <location evidence="1">Nucleus</location>
    </subcellularLocation>
</comment>
<dbReference type="AlphaFoldDB" id="E3N8S5"/>
<dbReference type="GO" id="GO:0010468">
    <property type="term" value="P:regulation of gene expression"/>
    <property type="evidence" value="ECO:0007669"/>
    <property type="project" value="TreeGrafter"/>
</dbReference>